<accession>A0ABS5HLH6</accession>
<proteinExistence type="inferred from homology"/>
<evidence type="ECO:0000259" key="3">
    <source>
        <dbReference type="Pfam" id="PF19305"/>
    </source>
</evidence>
<comment type="caution">
    <text evidence="4">The sequence shown here is derived from an EMBL/GenBank/DDBJ whole genome shotgun (WGS) entry which is preliminary data.</text>
</comment>
<reference evidence="4 5" key="1">
    <citation type="journal article" date="2021" name="Arch. Microbiol.">
        <title>Thalassobius aquimarinus sp. nov., isolated from the Sea of Japan seashore.</title>
        <authorList>
            <person name="Kurilenko V.V."/>
            <person name="Romanenko L.A."/>
            <person name="Chernysheva N.Y."/>
            <person name="Velansky P.V."/>
            <person name="Tekutyeva L.A."/>
            <person name="Isaeva M.P."/>
            <person name="Mikhailov V.V."/>
        </authorList>
    </citation>
    <scope>NUCLEOTIDE SEQUENCE [LARGE SCALE GENOMIC DNA]</scope>
    <source>
        <strain evidence="4 5">KMM 8518</strain>
    </source>
</reference>
<dbReference type="InterPro" id="IPR042183">
    <property type="entry name" value="MmgE/PrpD_sf_1"/>
</dbReference>
<dbReference type="InterPro" id="IPR045337">
    <property type="entry name" value="MmgE_PrpD_C"/>
</dbReference>
<dbReference type="Gene3D" id="1.10.4100.10">
    <property type="entry name" value="2-methylcitrate dehydratase PrpD"/>
    <property type="match status" value="1"/>
</dbReference>
<dbReference type="InterPro" id="IPR042188">
    <property type="entry name" value="MmgE/PrpD_sf_2"/>
</dbReference>
<dbReference type="InterPro" id="IPR005656">
    <property type="entry name" value="MmgE_PrpD"/>
</dbReference>
<name>A0ABS5HLH6_9RHOB</name>
<dbReference type="InterPro" id="IPR045336">
    <property type="entry name" value="MmgE_PrpD_N"/>
</dbReference>
<dbReference type="Pfam" id="PF03972">
    <property type="entry name" value="MmgE_PrpD_N"/>
    <property type="match status" value="1"/>
</dbReference>
<sequence>MTGITQSIAAFAAGTAPERSALEAMAVMRLSLLDWLSVGIAGRDEPVSRIVRDLVQEEAGAAQATVFGSDAKVPARAAALANGTIAHALDYDDTHFANIGHPSAPVVAAALAVAEKIGADGEAFQTACLIGVECSTRVGIWLGRDHYQGGFHQTGTAGTFGAAMAAARLLGLDADQCEMVLGLAATRASGLKSQFGTMAKPYNAGLAASNGVEAAELVARGFVGNPLGLETAQGFGPTHMGQADMSALDGLGHDWVFPRVSHKFHACCHGLHAVLEAARSLDRIDPGKIAAIRVRTHPRWMTVCNQPEPMTGLGAKFSYATVLPMHFQGFDTGTLDSYTDALCADPEIQRLRKLVEVTADDTVSETGAVLEVSLRDGESVIATHDLNAPMPLEAREAKVRAKSASLIGAGRSDAAWQAICANAAVSDFSAFLSS</sequence>
<protein>
    <submittedName>
        <fullName evidence="4">MmgE/PrpD family protein</fullName>
    </submittedName>
</protein>
<dbReference type="Pfam" id="PF19305">
    <property type="entry name" value="MmgE_PrpD_C"/>
    <property type="match status" value="1"/>
</dbReference>
<dbReference type="PANTHER" id="PTHR16943:SF8">
    <property type="entry name" value="2-METHYLCITRATE DEHYDRATASE"/>
    <property type="match status" value="1"/>
</dbReference>
<comment type="similarity">
    <text evidence="1">Belongs to the PrpD family.</text>
</comment>
<gene>
    <name evidence="4" type="ORF">IT775_01605</name>
</gene>
<evidence type="ECO:0000313" key="5">
    <source>
        <dbReference type="Proteomes" id="UP001195941"/>
    </source>
</evidence>
<evidence type="ECO:0000256" key="1">
    <source>
        <dbReference type="ARBA" id="ARBA00006174"/>
    </source>
</evidence>
<evidence type="ECO:0000259" key="2">
    <source>
        <dbReference type="Pfam" id="PF03972"/>
    </source>
</evidence>
<dbReference type="RefSeq" id="WP_212699311.1">
    <property type="nucleotide sequence ID" value="NZ_JADMKU010000001.1"/>
</dbReference>
<dbReference type="InterPro" id="IPR036148">
    <property type="entry name" value="MmgE/PrpD_sf"/>
</dbReference>
<organism evidence="4 5">
    <name type="scientific">Thalassovita aquimarina</name>
    <dbReference type="NCBI Taxonomy" id="2785917"/>
    <lineage>
        <taxon>Bacteria</taxon>
        <taxon>Pseudomonadati</taxon>
        <taxon>Pseudomonadota</taxon>
        <taxon>Alphaproteobacteria</taxon>
        <taxon>Rhodobacterales</taxon>
        <taxon>Roseobacteraceae</taxon>
        <taxon>Thalassovita</taxon>
    </lineage>
</organism>
<dbReference type="SUPFAM" id="SSF103378">
    <property type="entry name" value="2-methylcitrate dehydratase PrpD"/>
    <property type="match status" value="1"/>
</dbReference>
<dbReference type="EMBL" id="JADMKU010000001">
    <property type="protein sequence ID" value="MBR9649816.1"/>
    <property type="molecule type" value="Genomic_DNA"/>
</dbReference>
<keyword evidence="5" id="KW-1185">Reference proteome</keyword>
<dbReference type="Proteomes" id="UP001195941">
    <property type="component" value="Unassembled WGS sequence"/>
</dbReference>
<feature type="domain" description="MmgE/PrpD N-terminal" evidence="2">
    <location>
        <begin position="6"/>
        <end position="245"/>
    </location>
</feature>
<dbReference type="PANTHER" id="PTHR16943">
    <property type="entry name" value="2-METHYLCITRATE DEHYDRATASE-RELATED"/>
    <property type="match status" value="1"/>
</dbReference>
<dbReference type="Gene3D" id="3.30.1330.120">
    <property type="entry name" value="2-methylcitrate dehydratase PrpD"/>
    <property type="match status" value="1"/>
</dbReference>
<feature type="domain" description="MmgE/PrpD C-terminal" evidence="3">
    <location>
        <begin position="265"/>
        <end position="381"/>
    </location>
</feature>
<evidence type="ECO:0000313" key="4">
    <source>
        <dbReference type="EMBL" id="MBR9649816.1"/>
    </source>
</evidence>